<protein>
    <submittedName>
        <fullName evidence="3">Lethal hybrid rescue protein</fullName>
    </submittedName>
</protein>
<dbReference type="FunCoup" id="A0PKA9">
    <property type="interactions" value="50"/>
</dbReference>
<dbReference type="GO" id="GO:0141005">
    <property type="term" value="P:transposable element silencing by heterochromatin formation"/>
    <property type="evidence" value="ECO:0007669"/>
    <property type="project" value="EnsemblMetazoa"/>
</dbReference>
<reference evidence="4" key="4">
    <citation type="journal article" date="2008" name="Bioinformatics">
        <title>Assembly reconciliation.</title>
        <authorList>
            <person name="Zimin A.V."/>
            <person name="Smith D.R."/>
            <person name="Sutton G."/>
            <person name="Yorke J.A."/>
        </authorList>
    </citation>
    <scope>NUCLEOTIDE SEQUENCE</scope>
    <source>
        <strain evidence="4">TSC#14030-0811.24</strain>
    </source>
</reference>
<dbReference type="STRING" id="7260.A0PKA9"/>
<dbReference type="InParanoid" id="A0PKA9"/>
<dbReference type="CTD" id="36957"/>
<dbReference type="EMBL" id="BK005913">
    <property type="protein sequence ID" value="DAA05827.1"/>
    <property type="molecule type" value="Genomic_DNA"/>
</dbReference>
<dbReference type="KEGG" id="dwi:6652320"/>
<dbReference type="GO" id="GO:0000070">
    <property type="term" value="P:mitotic sister chromatid segregation"/>
    <property type="evidence" value="ECO:0007669"/>
    <property type="project" value="EnsemblMetazoa"/>
</dbReference>
<name>A0PKA9_DROWI</name>
<feature type="region of interest" description="Disordered" evidence="1">
    <location>
        <begin position="261"/>
        <end position="283"/>
    </location>
</feature>
<feature type="compositionally biased region" description="Pro residues" evidence="1">
    <location>
        <begin position="269"/>
        <end position="283"/>
    </location>
</feature>
<evidence type="ECO:0000313" key="3">
    <source>
        <dbReference type="EMBL" id="DAA05827.1"/>
    </source>
</evidence>
<dbReference type="Pfam" id="PF02944">
    <property type="entry name" value="BESS"/>
    <property type="match status" value="1"/>
</dbReference>
<feature type="domain" description="BESS" evidence="2">
    <location>
        <begin position="135"/>
        <end position="163"/>
    </location>
</feature>
<dbReference type="GO" id="GO:0140445">
    <property type="term" value="C:chromosome, telomeric repeat region"/>
    <property type="evidence" value="ECO:0007669"/>
    <property type="project" value="EnsemblMetazoa"/>
</dbReference>
<gene>
    <name evidence="3" type="primary">Lhr</name>
    <name evidence="4" type="synonym">Dwil\GK22897</name>
    <name evidence="4" type="ORF">Dwil_GK22897</name>
</gene>
<dbReference type="eggNOG" id="ENOG502S4IP">
    <property type="taxonomic scope" value="Eukaryota"/>
</dbReference>
<reference evidence="4" key="5">
    <citation type="submission" date="2008-06" db="EMBL/GenBank/DDBJ databases">
        <authorList>
            <consortium name="FlyBase"/>
        </authorList>
    </citation>
    <scope>NUCLEOTIDE SEQUENCE</scope>
    <source>
        <strain evidence="4">TSC#14030-0811.24</strain>
    </source>
</reference>
<dbReference type="GO" id="GO:0010369">
    <property type="term" value="C:chromocenter"/>
    <property type="evidence" value="ECO:0007669"/>
    <property type="project" value="EnsemblMetazoa"/>
</dbReference>
<evidence type="ECO:0000256" key="1">
    <source>
        <dbReference type="SAM" id="MobiDB-lite"/>
    </source>
</evidence>
<dbReference type="AlphaFoldDB" id="A0PKA9"/>
<accession>A0PKA9</accession>
<reference evidence="4 5" key="3">
    <citation type="journal article" date="2007" name="Nature">
        <title>Evolution of genes and genomes on the Drosophila phylogeny.</title>
        <authorList>
            <consortium name="Drosophila 12 Genomes Consortium"/>
            <person name="Clark A.G."/>
            <person name="Eisen M.B."/>
            <person name="Smith D.R."/>
            <person name="Bergman C.M."/>
            <person name="Oliver B."/>
            <person name="Markow T.A."/>
            <person name="Kaufman T.C."/>
            <person name="Kellis M."/>
            <person name="Gelbart W."/>
            <person name="Iyer V.N."/>
            <person name="Pollard D.A."/>
            <person name="Sackton T.B."/>
            <person name="Larracuente A.M."/>
            <person name="Singh N.D."/>
            <person name="Abad J.P."/>
            <person name="Abt D.N."/>
            <person name="Adryan B."/>
            <person name="Aguade M."/>
            <person name="Akashi H."/>
            <person name="Anderson W.W."/>
            <person name="Aquadro C.F."/>
            <person name="Ardell D.H."/>
            <person name="Arguello R."/>
            <person name="Artieri C.G."/>
            <person name="Barbash D.A."/>
            <person name="Barker D."/>
            <person name="Barsanti P."/>
            <person name="Batterham P."/>
            <person name="Batzoglou S."/>
            <person name="Begun D."/>
            <person name="Bhutkar A."/>
            <person name="Blanco E."/>
            <person name="Bosak S.A."/>
            <person name="Bradley R.K."/>
            <person name="Brand A.D."/>
            <person name="Brent M.R."/>
            <person name="Brooks A.N."/>
            <person name="Brown R.H."/>
            <person name="Butlin R.K."/>
            <person name="Caggese C."/>
            <person name="Calvi B.R."/>
            <person name="Bernardo de Carvalho A."/>
            <person name="Caspi A."/>
            <person name="Castrezana S."/>
            <person name="Celniker S.E."/>
            <person name="Chang J.L."/>
            <person name="Chapple C."/>
            <person name="Chatterji S."/>
            <person name="Chinwalla A."/>
            <person name="Civetta A."/>
            <person name="Clifton S.W."/>
            <person name="Comeron J.M."/>
            <person name="Costello J.C."/>
            <person name="Coyne J.A."/>
            <person name="Daub J."/>
            <person name="David R.G."/>
            <person name="Delcher A.L."/>
            <person name="Delehaunty K."/>
            <person name="Do C.B."/>
            <person name="Ebling H."/>
            <person name="Edwards K."/>
            <person name="Eickbush T."/>
            <person name="Evans J.D."/>
            <person name="Filipski A."/>
            <person name="Findeiss S."/>
            <person name="Freyhult E."/>
            <person name="Fulton L."/>
            <person name="Fulton R."/>
            <person name="Garcia A.C."/>
            <person name="Gardiner A."/>
            <person name="Garfield D.A."/>
            <person name="Garvin B.E."/>
            <person name="Gibson G."/>
            <person name="Gilbert D."/>
            <person name="Gnerre S."/>
            <person name="Godfrey J."/>
            <person name="Good R."/>
            <person name="Gotea V."/>
            <person name="Gravely B."/>
            <person name="Greenberg A.J."/>
            <person name="Griffiths-Jones S."/>
            <person name="Gross S."/>
            <person name="Guigo R."/>
            <person name="Gustafson E.A."/>
            <person name="Haerty W."/>
            <person name="Hahn M.W."/>
            <person name="Halligan D.L."/>
            <person name="Halpern A.L."/>
            <person name="Halter G.M."/>
            <person name="Han M.V."/>
            <person name="Heger A."/>
            <person name="Hillier L."/>
            <person name="Hinrichs A.S."/>
            <person name="Holmes I."/>
            <person name="Hoskins R.A."/>
            <person name="Hubisz M.J."/>
            <person name="Hultmark D."/>
            <person name="Huntley M.A."/>
            <person name="Jaffe D.B."/>
            <person name="Jagadeeshan S."/>
            <person name="Jeck W.R."/>
            <person name="Johnson J."/>
            <person name="Jones C.D."/>
            <person name="Jordan W.C."/>
            <person name="Karpen G.H."/>
            <person name="Kataoka E."/>
            <person name="Keightley P.D."/>
            <person name="Kheradpour P."/>
            <person name="Kirkness E.F."/>
            <person name="Koerich L.B."/>
            <person name="Kristiansen K."/>
            <person name="Kudrna D."/>
            <person name="Kulathinal R.J."/>
            <person name="Kumar S."/>
            <person name="Kwok R."/>
            <person name="Lander E."/>
            <person name="Langley C.H."/>
            <person name="Lapoint R."/>
            <person name="Lazzaro B.P."/>
            <person name="Lee S.J."/>
            <person name="Levesque L."/>
            <person name="Li R."/>
            <person name="Lin C.F."/>
            <person name="Lin M.F."/>
            <person name="Lindblad-Toh K."/>
            <person name="Llopart A."/>
            <person name="Long M."/>
            <person name="Low L."/>
            <person name="Lozovsky E."/>
            <person name="Lu J."/>
            <person name="Luo M."/>
            <person name="Machado C.A."/>
            <person name="Makalowski W."/>
            <person name="Marzo M."/>
            <person name="Matsuda M."/>
            <person name="Matzkin L."/>
            <person name="McAllister B."/>
            <person name="McBride C.S."/>
            <person name="McKernan B."/>
            <person name="McKernan K."/>
            <person name="Mendez-Lago M."/>
            <person name="Minx P."/>
            <person name="Mollenhauer M.U."/>
            <person name="Montooth K."/>
            <person name="Mount S.M."/>
            <person name="Mu X."/>
            <person name="Myers E."/>
            <person name="Negre B."/>
            <person name="Newfeld S."/>
            <person name="Nielsen R."/>
            <person name="Noor M.A."/>
            <person name="O'Grady P."/>
            <person name="Pachter L."/>
            <person name="Papaceit M."/>
            <person name="Parisi M.J."/>
            <person name="Parisi M."/>
            <person name="Parts L."/>
            <person name="Pedersen J.S."/>
            <person name="Pesole G."/>
            <person name="Phillippy A.M."/>
            <person name="Ponting C.P."/>
            <person name="Pop M."/>
            <person name="Porcelli D."/>
            <person name="Powell J.R."/>
            <person name="Prohaska S."/>
            <person name="Pruitt K."/>
            <person name="Puig M."/>
            <person name="Quesneville H."/>
            <person name="Ram K.R."/>
            <person name="Rand D."/>
            <person name="Rasmussen M.D."/>
            <person name="Reed L.K."/>
            <person name="Reenan R."/>
            <person name="Reily A."/>
            <person name="Remington K.A."/>
            <person name="Rieger T.T."/>
            <person name="Ritchie M.G."/>
            <person name="Robin C."/>
            <person name="Rogers Y.H."/>
            <person name="Rohde C."/>
            <person name="Rozas J."/>
            <person name="Rubenfield M.J."/>
            <person name="Ruiz A."/>
            <person name="Russo S."/>
            <person name="Salzberg S.L."/>
            <person name="Sanchez-Gracia A."/>
            <person name="Saranga D.J."/>
            <person name="Sato H."/>
            <person name="Schaeffer S.W."/>
            <person name="Schatz M.C."/>
            <person name="Schlenke T."/>
            <person name="Schwartz R."/>
            <person name="Segarra C."/>
            <person name="Singh R.S."/>
            <person name="Sirot L."/>
            <person name="Sirota M."/>
            <person name="Sisneros N.B."/>
            <person name="Smith C.D."/>
            <person name="Smith T.F."/>
            <person name="Spieth J."/>
            <person name="Stage D.E."/>
            <person name="Stark A."/>
            <person name="Stephan W."/>
            <person name="Strausberg R.L."/>
            <person name="Strempel S."/>
            <person name="Sturgill D."/>
            <person name="Sutton G."/>
            <person name="Sutton G.G."/>
            <person name="Tao W."/>
            <person name="Teichmann S."/>
            <person name="Tobari Y.N."/>
            <person name="Tomimura Y."/>
            <person name="Tsolas J.M."/>
            <person name="Valente V.L."/>
            <person name="Venter E."/>
            <person name="Venter J.C."/>
            <person name="Vicario S."/>
            <person name="Vieira F.G."/>
            <person name="Vilella A.J."/>
            <person name="Villasante A."/>
            <person name="Walenz B."/>
            <person name="Wang J."/>
            <person name="Wasserman M."/>
            <person name="Watts T."/>
            <person name="Wilson D."/>
            <person name="Wilson R.K."/>
            <person name="Wing R.A."/>
            <person name="Wolfner M.F."/>
            <person name="Wong A."/>
            <person name="Wong G.K."/>
            <person name="Wu C.I."/>
            <person name="Wu G."/>
            <person name="Yamamoto D."/>
            <person name="Yang H.P."/>
            <person name="Yang S.P."/>
            <person name="Yorke J.A."/>
            <person name="Yoshida K."/>
            <person name="Zdobnov E."/>
            <person name="Zhang P."/>
            <person name="Zhang Y."/>
            <person name="Zimin A.V."/>
            <person name="Baldwin J."/>
            <person name="Abdouelleil A."/>
            <person name="Abdulkadir J."/>
            <person name="Abebe A."/>
            <person name="Abera B."/>
            <person name="Abreu J."/>
            <person name="Acer S.C."/>
            <person name="Aftuck L."/>
            <person name="Alexander A."/>
            <person name="An P."/>
            <person name="Anderson E."/>
            <person name="Anderson S."/>
            <person name="Arachi H."/>
            <person name="Azer M."/>
            <person name="Bachantsang P."/>
            <person name="Barry A."/>
            <person name="Bayul T."/>
            <person name="Berlin A."/>
            <person name="Bessette D."/>
            <person name="Bloom T."/>
            <person name="Blye J."/>
            <person name="Boguslavskiy L."/>
            <person name="Bonnet C."/>
            <person name="Boukhgalter B."/>
            <person name="Bourzgui I."/>
            <person name="Brown A."/>
            <person name="Cahill P."/>
            <person name="Channer S."/>
            <person name="Cheshatsang Y."/>
            <person name="Chuda L."/>
            <person name="Citroen M."/>
            <person name="Collymore A."/>
            <person name="Cooke P."/>
            <person name="Costello M."/>
            <person name="D'Aco K."/>
            <person name="Daza R."/>
            <person name="De Haan G."/>
            <person name="DeGray S."/>
            <person name="DeMaso C."/>
            <person name="Dhargay N."/>
            <person name="Dooley K."/>
            <person name="Dooley E."/>
            <person name="Doricent M."/>
            <person name="Dorje P."/>
            <person name="Dorjee K."/>
            <person name="Dupes A."/>
            <person name="Elong R."/>
            <person name="Falk J."/>
            <person name="Farina A."/>
            <person name="Faro S."/>
            <person name="Ferguson D."/>
            <person name="Fisher S."/>
            <person name="Foley C.D."/>
            <person name="Franke A."/>
            <person name="Friedrich D."/>
            <person name="Gadbois L."/>
            <person name="Gearin G."/>
            <person name="Gearin C.R."/>
            <person name="Giannoukos G."/>
            <person name="Goode T."/>
            <person name="Graham J."/>
            <person name="Grandbois E."/>
            <person name="Grewal S."/>
            <person name="Gyaltsen K."/>
            <person name="Hafez N."/>
            <person name="Hagos B."/>
            <person name="Hall J."/>
            <person name="Henson C."/>
            <person name="Hollinger A."/>
            <person name="Honan T."/>
            <person name="Huard M.D."/>
            <person name="Hughes L."/>
            <person name="Hurhula B."/>
            <person name="Husby M.E."/>
            <person name="Kamat A."/>
            <person name="Kanga B."/>
            <person name="Kashin S."/>
            <person name="Khazanovich D."/>
            <person name="Kisner P."/>
            <person name="Lance K."/>
            <person name="Lara M."/>
            <person name="Lee W."/>
            <person name="Lennon N."/>
            <person name="Letendre F."/>
            <person name="LeVine R."/>
            <person name="Lipovsky A."/>
            <person name="Liu X."/>
            <person name="Liu J."/>
            <person name="Liu S."/>
            <person name="Lokyitsang T."/>
            <person name="Lokyitsang Y."/>
            <person name="Lubonja R."/>
            <person name="Lui A."/>
            <person name="MacDonald P."/>
            <person name="Magnisalis V."/>
            <person name="Maru K."/>
            <person name="Matthews C."/>
            <person name="McCusker W."/>
            <person name="McDonough S."/>
            <person name="Mehta T."/>
            <person name="Meldrim J."/>
            <person name="Meneus L."/>
            <person name="Mihai O."/>
            <person name="Mihalev A."/>
            <person name="Mihova T."/>
            <person name="Mittelman R."/>
            <person name="Mlenga V."/>
            <person name="Montmayeur A."/>
            <person name="Mulrain L."/>
            <person name="Navidi A."/>
            <person name="Naylor J."/>
            <person name="Negash T."/>
            <person name="Nguyen T."/>
            <person name="Nguyen N."/>
            <person name="Nicol R."/>
            <person name="Norbu C."/>
            <person name="Norbu N."/>
            <person name="Novod N."/>
            <person name="O'Neill B."/>
            <person name="Osman S."/>
            <person name="Markiewicz E."/>
            <person name="Oyono O.L."/>
            <person name="Patti C."/>
            <person name="Phunkhang P."/>
            <person name="Pierre F."/>
            <person name="Priest M."/>
            <person name="Raghuraman S."/>
            <person name="Rege F."/>
            <person name="Reyes R."/>
            <person name="Rise C."/>
            <person name="Rogov P."/>
            <person name="Ross K."/>
            <person name="Ryan E."/>
            <person name="Settipalli S."/>
            <person name="Shea T."/>
            <person name="Sherpa N."/>
            <person name="Shi L."/>
            <person name="Shih D."/>
            <person name="Sparrow T."/>
            <person name="Spaulding J."/>
            <person name="Stalker J."/>
            <person name="Stange-Thomann N."/>
            <person name="Stavropoulos S."/>
            <person name="Stone C."/>
            <person name="Strader C."/>
            <person name="Tesfaye S."/>
            <person name="Thomson T."/>
            <person name="Thoulutsang Y."/>
            <person name="Thoulutsang D."/>
            <person name="Topham K."/>
            <person name="Topping I."/>
            <person name="Tsamla T."/>
            <person name="Vassiliev H."/>
            <person name="Vo A."/>
            <person name="Wangchuk T."/>
            <person name="Wangdi T."/>
            <person name="Weiand M."/>
            <person name="Wilkinson J."/>
            <person name="Wilson A."/>
            <person name="Yadav S."/>
            <person name="Young G."/>
            <person name="Yu Q."/>
            <person name="Zembek L."/>
            <person name="Zhong D."/>
            <person name="Zimmer A."/>
            <person name="Zwirko Z."/>
            <person name="Jaffe D.B."/>
            <person name="Alvarez P."/>
            <person name="Brockman W."/>
            <person name="Butler J."/>
            <person name="Chin C."/>
            <person name="Gnerre S."/>
            <person name="Grabherr M."/>
            <person name="Kleber M."/>
            <person name="Mauceli E."/>
            <person name="MacCallum I."/>
        </authorList>
    </citation>
    <scope>NUCLEOTIDE SEQUENCE [LARGE SCALE GENOMIC DNA]</scope>
    <source>
        <strain evidence="4">TSC#14030-0811.24</strain>
        <strain evidence="5">Tucson 14030-0811.24</strain>
    </source>
</reference>
<evidence type="ECO:0000313" key="5">
    <source>
        <dbReference type="Proteomes" id="UP000007798"/>
    </source>
</evidence>
<organism evidence="3">
    <name type="scientific">Drosophila willistoni</name>
    <name type="common">Fruit fly</name>
    <dbReference type="NCBI Taxonomy" id="7260"/>
    <lineage>
        <taxon>Eukaryota</taxon>
        <taxon>Metazoa</taxon>
        <taxon>Ecdysozoa</taxon>
        <taxon>Arthropoda</taxon>
        <taxon>Hexapoda</taxon>
        <taxon>Insecta</taxon>
        <taxon>Pterygota</taxon>
        <taxon>Neoptera</taxon>
        <taxon>Endopterygota</taxon>
        <taxon>Diptera</taxon>
        <taxon>Brachycera</taxon>
        <taxon>Muscomorpha</taxon>
        <taxon>Ephydroidea</taxon>
        <taxon>Drosophilidae</taxon>
        <taxon>Drosophila</taxon>
        <taxon>Sophophora</taxon>
    </lineage>
</organism>
<dbReference type="EMBL" id="CH964282">
    <property type="protein sequence ID" value="EDW85896.1"/>
    <property type="molecule type" value="Genomic_DNA"/>
</dbReference>
<dbReference type="GO" id="GO:0005721">
    <property type="term" value="C:pericentric heterochromatin"/>
    <property type="evidence" value="ECO:0007669"/>
    <property type="project" value="EnsemblMetazoa"/>
</dbReference>
<evidence type="ECO:0000259" key="2">
    <source>
        <dbReference type="Pfam" id="PF02944"/>
    </source>
</evidence>
<evidence type="ECO:0000313" key="4">
    <source>
        <dbReference type="EMBL" id="EDW85896.1"/>
    </source>
</evidence>
<dbReference type="Proteomes" id="UP000007798">
    <property type="component" value="Unassembled WGS sequence"/>
</dbReference>
<keyword evidence="5" id="KW-1185">Reference proteome</keyword>
<dbReference type="OMA" id="KSAKYYI"/>
<reference evidence="4" key="2">
    <citation type="submission" date="2006-08" db="EMBL/GenBank/DDBJ databases">
        <authorList>
            <person name="Remington K."/>
            <person name="Strausberg R."/>
            <person name="Sutton G."/>
            <person name="Walenz B."/>
            <person name="Johnson J."/>
            <person name="Utterback T."/>
            <person name="Venter J.C."/>
        </authorList>
    </citation>
    <scope>NUCLEOTIDE SEQUENCE</scope>
    <source>
        <strain evidence="4">TSC#14030-0811.24</strain>
    </source>
</reference>
<dbReference type="HOGENOM" id="CLU_783630_0_0_1"/>
<dbReference type="GeneID" id="6652320"/>
<sequence length="354" mass="40054">MDSDDLSSQIELNITNKNENGQIVLNDLRLLELLHMYPYLFSKQVRPQQDADYDEWGWQQIAKQFNASYENLNLSAPFSVEELQWRWDILRPLLATLSKHFTNIPPELASIMQKISQMLNAQKPHNVKTSLYGGFLLDQLPFVEALSQLQRRRLEVEIVDAILQTELHLKTPVLTSSKDKELVQSEYDAFLKDIRVKELPSDTLHRLATPAGGLFLPANHPSSVNLTNVSTDMATSSKNNIVSNEHTNLVISSVYTATPSPSEFAAPKQPSPLPAAQPSPPPCIIKVEPPDEMDPTPQSIPPAAPTISIKPDQPPVRFVPIKSAKYYVKKVRVLMKRQNLDDFIPLAKIRRRRR</sequence>
<dbReference type="GO" id="GO:0000723">
    <property type="term" value="P:telomere maintenance"/>
    <property type="evidence" value="ECO:0007669"/>
    <property type="project" value="EnsemblMetazoa"/>
</dbReference>
<dbReference type="InterPro" id="IPR004210">
    <property type="entry name" value="BESS_motif"/>
</dbReference>
<reference evidence="3" key="1">
    <citation type="journal article" date="2006" name="Science">
        <title>Two Dobzhansky-Muller genes interact to cause hybrid lethality in Drosophila.</title>
        <authorList>
            <person name="Brideau N.J."/>
            <person name="Flores H.A."/>
            <person name="Wang J."/>
            <person name="Maheshwari S."/>
            <person name="Wang X."/>
            <person name="Barbash D.A."/>
        </authorList>
    </citation>
    <scope>NUCLEOTIDE SEQUENCE</scope>
    <source>
        <strain evidence="3">TSC#14030-0811.24</strain>
    </source>
</reference>
<dbReference type="OrthoDB" id="10262320at2759"/>
<proteinExistence type="predicted"/>